<dbReference type="Pfam" id="PF07592">
    <property type="entry name" value="DDE_Tnp_ISAZ013"/>
    <property type="match status" value="1"/>
</dbReference>
<dbReference type="AlphaFoldDB" id="T1BPJ4"/>
<accession>T1BPJ4</accession>
<reference evidence="2" key="2">
    <citation type="journal article" date="2014" name="ISME J.">
        <title>Microbial stratification in low pH oxic and suboxic macroscopic growths along an acid mine drainage.</title>
        <authorList>
            <person name="Mendez-Garcia C."/>
            <person name="Mesa V."/>
            <person name="Sprenger R.R."/>
            <person name="Richter M."/>
            <person name="Diez M.S."/>
            <person name="Solano J."/>
            <person name="Bargiela R."/>
            <person name="Golyshina O.V."/>
            <person name="Manteca A."/>
            <person name="Ramos J.L."/>
            <person name="Gallego J.R."/>
            <person name="Llorente I."/>
            <person name="Martins Dos Santos V.A."/>
            <person name="Jensen O.N."/>
            <person name="Pelaez A.I."/>
            <person name="Sanchez J."/>
            <person name="Ferrer M."/>
        </authorList>
    </citation>
    <scope>NUCLEOTIDE SEQUENCE</scope>
</reference>
<dbReference type="InterPro" id="IPR011518">
    <property type="entry name" value="Transposase_36"/>
</dbReference>
<protein>
    <submittedName>
        <fullName evidence="2">Rhodopirellula transposase family protein</fullName>
    </submittedName>
</protein>
<name>T1BPJ4_9ZZZZ</name>
<organism evidence="2">
    <name type="scientific">mine drainage metagenome</name>
    <dbReference type="NCBI Taxonomy" id="410659"/>
    <lineage>
        <taxon>unclassified sequences</taxon>
        <taxon>metagenomes</taxon>
        <taxon>ecological metagenomes</taxon>
    </lineage>
</organism>
<sequence>MNLLVSRMDEQQRRWYVAFESMRVGHGGDTLLGAITGLHPDTIRQGRRELESDLSGRPLDRVRLEGGGRPPVEKKNAGIEPALMKLVEDHAGGDPMTERKWVRRSLRHLSKDLRKQGHAACPNTTSRLLRKRKFSLKSNRKGQTGPSHPDRNTQFQNIQQKRELFTAAGLPVVSVDAKKKELVGNFKNPGVAWRQKSEAVNTYDFIRDAQCRATPYAIYDVNRNRGAVAVGTSADTARFAADGLEHWWRGDGRRAYPQAKQMLLLADGGGSNGHRSRLFKTSLQRFADIYGVTLTVCHYPTGASKWNPVEHRLFSHISINWAAQPLRTLETMLACIRGTTTRTGLRVSAWLNNKLYPTKIKVPNAEMKSLNI</sequence>
<comment type="caution">
    <text evidence="2">The sequence shown here is derived from an EMBL/GenBank/DDBJ whole genome shotgun (WGS) entry which is preliminary data.</text>
</comment>
<evidence type="ECO:0000256" key="1">
    <source>
        <dbReference type="SAM" id="MobiDB-lite"/>
    </source>
</evidence>
<reference evidence="2" key="1">
    <citation type="submission" date="2013-08" db="EMBL/GenBank/DDBJ databases">
        <authorList>
            <person name="Mendez C."/>
            <person name="Richter M."/>
            <person name="Ferrer M."/>
            <person name="Sanchez J."/>
        </authorList>
    </citation>
    <scope>NUCLEOTIDE SEQUENCE</scope>
</reference>
<feature type="non-terminal residue" evidence="2">
    <location>
        <position position="372"/>
    </location>
</feature>
<proteinExistence type="predicted"/>
<feature type="compositionally biased region" description="Polar residues" evidence="1">
    <location>
        <begin position="141"/>
        <end position="153"/>
    </location>
</feature>
<gene>
    <name evidence="2" type="ORF">B1B_04277</name>
</gene>
<dbReference type="NCBIfam" id="NF033519">
    <property type="entry name" value="transpos_ISAzo13"/>
    <property type="match status" value="1"/>
</dbReference>
<dbReference type="EMBL" id="AUZY01002673">
    <property type="protein sequence ID" value="EQD71767.1"/>
    <property type="molecule type" value="Genomic_DNA"/>
</dbReference>
<evidence type="ECO:0000313" key="2">
    <source>
        <dbReference type="EMBL" id="EQD71767.1"/>
    </source>
</evidence>
<feature type="region of interest" description="Disordered" evidence="1">
    <location>
        <begin position="134"/>
        <end position="153"/>
    </location>
</feature>